<reference evidence="1 2" key="1">
    <citation type="journal article" date="2015" name="Biotechnol. Biofuels">
        <title>Enhanced degradation of softwood versus hardwood by the white-rot fungus Pycnoporus coccineus.</title>
        <authorList>
            <person name="Couturier M."/>
            <person name="Navarro D."/>
            <person name="Chevret D."/>
            <person name="Henrissat B."/>
            <person name="Piumi F."/>
            <person name="Ruiz-Duenas F.J."/>
            <person name="Martinez A.T."/>
            <person name="Grigoriev I.V."/>
            <person name="Riley R."/>
            <person name="Lipzen A."/>
            <person name="Berrin J.G."/>
            <person name="Master E.R."/>
            <person name="Rosso M.N."/>
        </authorList>
    </citation>
    <scope>NUCLEOTIDE SEQUENCE [LARGE SCALE GENOMIC DNA]</scope>
    <source>
        <strain evidence="1 2">BRFM310</strain>
    </source>
</reference>
<organism evidence="1 2">
    <name type="scientific">Trametes coccinea (strain BRFM310)</name>
    <name type="common">Pycnoporus coccineus</name>
    <dbReference type="NCBI Taxonomy" id="1353009"/>
    <lineage>
        <taxon>Eukaryota</taxon>
        <taxon>Fungi</taxon>
        <taxon>Dikarya</taxon>
        <taxon>Basidiomycota</taxon>
        <taxon>Agaricomycotina</taxon>
        <taxon>Agaricomycetes</taxon>
        <taxon>Polyporales</taxon>
        <taxon>Polyporaceae</taxon>
        <taxon>Trametes</taxon>
    </lineage>
</organism>
<proteinExistence type="predicted"/>
<protein>
    <submittedName>
        <fullName evidence="1">Uncharacterized protein</fullName>
    </submittedName>
</protein>
<sequence length="127" mass="13574">MVGFIIGPRWRSDGRLVHLMDFLNAVGFRGQLTTSMTASTSGASRSPRALQGRRAFFTGTDGGPSILNGITIVGRDSPCTGRIYDELLPRSACRSMCCYVACCVTLGLFSSCSVPVACQLFQLALSL</sequence>
<gene>
    <name evidence="1" type="ORF">PYCCODRAFT_455810</name>
</gene>
<accession>A0A1Y2IMH7</accession>
<name>A0A1Y2IMH7_TRAC3</name>
<dbReference type="Proteomes" id="UP000193067">
    <property type="component" value="Unassembled WGS sequence"/>
</dbReference>
<evidence type="ECO:0000313" key="2">
    <source>
        <dbReference type="Proteomes" id="UP000193067"/>
    </source>
</evidence>
<dbReference type="EMBL" id="KZ084108">
    <property type="protein sequence ID" value="OSD01893.1"/>
    <property type="molecule type" value="Genomic_DNA"/>
</dbReference>
<evidence type="ECO:0000313" key="1">
    <source>
        <dbReference type="EMBL" id="OSD01893.1"/>
    </source>
</evidence>
<keyword evidence="2" id="KW-1185">Reference proteome</keyword>
<dbReference type="AlphaFoldDB" id="A0A1Y2IMH7"/>